<dbReference type="EMBL" id="FOQD01000012">
    <property type="protein sequence ID" value="SFI80598.1"/>
    <property type="molecule type" value="Genomic_DNA"/>
</dbReference>
<feature type="compositionally biased region" description="Low complexity" evidence="1">
    <location>
        <begin position="13"/>
        <end position="32"/>
    </location>
</feature>
<evidence type="ECO:0000256" key="1">
    <source>
        <dbReference type="SAM" id="MobiDB-lite"/>
    </source>
</evidence>
<dbReference type="Proteomes" id="UP000199518">
    <property type="component" value="Unassembled WGS sequence"/>
</dbReference>
<keyword evidence="3" id="KW-1185">Reference proteome</keyword>
<dbReference type="STRING" id="1576369.SAMN05421753_112163"/>
<feature type="compositionally biased region" description="Basic residues" evidence="1">
    <location>
        <begin position="42"/>
        <end position="52"/>
    </location>
</feature>
<evidence type="ECO:0000313" key="2">
    <source>
        <dbReference type="EMBL" id="SFI80598.1"/>
    </source>
</evidence>
<protein>
    <submittedName>
        <fullName evidence="2">Uncharacterized protein</fullName>
    </submittedName>
</protein>
<feature type="region of interest" description="Disordered" evidence="1">
    <location>
        <begin position="13"/>
        <end position="52"/>
    </location>
</feature>
<gene>
    <name evidence="2" type="ORF">SAMN05421753_112163</name>
</gene>
<organism evidence="2 3">
    <name type="scientific">Planctomicrobium piriforme</name>
    <dbReference type="NCBI Taxonomy" id="1576369"/>
    <lineage>
        <taxon>Bacteria</taxon>
        <taxon>Pseudomonadati</taxon>
        <taxon>Planctomycetota</taxon>
        <taxon>Planctomycetia</taxon>
        <taxon>Planctomycetales</taxon>
        <taxon>Planctomycetaceae</taxon>
        <taxon>Planctomicrobium</taxon>
    </lineage>
</organism>
<sequence length="52" mass="5799">MAVILLIALMSNRQPSMQQSSSVRSTSAQTVSNRNAQTQRGPLRRLVGRMRN</sequence>
<accession>A0A1I3L7E5</accession>
<reference evidence="3" key="1">
    <citation type="submission" date="2016-10" db="EMBL/GenBank/DDBJ databases">
        <authorList>
            <person name="Varghese N."/>
            <person name="Submissions S."/>
        </authorList>
    </citation>
    <scope>NUCLEOTIDE SEQUENCE [LARGE SCALE GENOMIC DNA]</scope>
    <source>
        <strain evidence="3">DSM 26348</strain>
    </source>
</reference>
<dbReference type="AlphaFoldDB" id="A0A1I3L7E5"/>
<name>A0A1I3L7E5_9PLAN</name>
<proteinExistence type="predicted"/>
<evidence type="ECO:0000313" key="3">
    <source>
        <dbReference type="Proteomes" id="UP000199518"/>
    </source>
</evidence>